<sequence>IENGERYLKLVHPRSYVDFVKESCEREANLDADTITCKRSYNVACYAVGASIQVAKQQAFALIRPPGHHASRDKAGGFCIFNNIAIATKFLLEQGKRIFIFDFDLHHGNGTQEIFLGEKNVFYFSLHQSPQYPGTGLKSEKNCLNIPLPFGTEDKRYVRELETKLVPALREFNPDIVGVSAGFDGYYKDFCYMNPTAGFKLTARSYEKIKEILKSYKTFFVLEGGYNPESVHEGVNVFLD</sequence>
<accession>X1ND46</accession>
<dbReference type="InterPro" id="IPR037138">
    <property type="entry name" value="His_deacetylse_dom_sf"/>
</dbReference>
<comment type="caution">
    <text evidence="2">The sequence shown here is derived from an EMBL/GenBank/DDBJ whole genome shotgun (WGS) entry which is preliminary data.</text>
</comment>
<dbReference type="AlphaFoldDB" id="X1ND46"/>
<dbReference type="SUPFAM" id="SSF52768">
    <property type="entry name" value="Arginase/deacetylase"/>
    <property type="match status" value="1"/>
</dbReference>
<dbReference type="InterPro" id="IPR023696">
    <property type="entry name" value="Ureohydrolase_dom_sf"/>
</dbReference>
<dbReference type="Pfam" id="PF00850">
    <property type="entry name" value="Hist_deacetyl"/>
    <property type="match status" value="1"/>
</dbReference>
<proteinExistence type="predicted"/>
<evidence type="ECO:0000259" key="1">
    <source>
        <dbReference type="Pfam" id="PF00850"/>
    </source>
</evidence>
<gene>
    <name evidence="2" type="ORF">S06H3_13829</name>
</gene>
<dbReference type="PRINTS" id="PR01270">
    <property type="entry name" value="HDASUPER"/>
</dbReference>
<dbReference type="GO" id="GO:0040029">
    <property type="term" value="P:epigenetic regulation of gene expression"/>
    <property type="evidence" value="ECO:0007669"/>
    <property type="project" value="TreeGrafter"/>
</dbReference>
<dbReference type="EMBL" id="BARV01006747">
    <property type="protein sequence ID" value="GAI16589.1"/>
    <property type="molecule type" value="Genomic_DNA"/>
</dbReference>
<dbReference type="GO" id="GO:0004407">
    <property type="term" value="F:histone deacetylase activity"/>
    <property type="evidence" value="ECO:0007669"/>
    <property type="project" value="TreeGrafter"/>
</dbReference>
<organism evidence="2">
    <name type="scientific">marine sediment metagenome</name>
    <dbReference type="NCBI Taxonomy" id="412755"/>
    <lineage>
        <taxon>unclassified sequences</taxon>
        <taxon>metagenomes</taxon>
        <taxon>ecological metagenomes</taxon>
    </lineage>
</organism>
<reference evidence="2" key="1">
    <citation type="journal article" date="2014" name="Front. Microbiol.">
        <title>High frequency of phylogenetically diverse reductive dehalogenase-homologous genes in deep subseafloor sedimentary metagenomes.</title>
        <authorList>
            <person name="Kawai M."/>
            <person name="Futagami T."/>
            <person name="Toyoda A."/>
            <person name="Takaki Y."/>
            <person name="Nishi S."/>
            <person name="Hori S."/>
            <person name="Arai W."/>
            <person name="Tsubouchi T."/>
            <person name="Morono Y."/>
            <person name="Uchiyama I."/>
            <person name="Ito T."/>
            <person name="Fujiyama A."/>
            <person name="Inagaki F."/>
            <person name="Takami H."/>
        </authorList>
    </citation>
    <scope>NUCLEOTIDE SEQUENCE</scope>
    <source>
        <strain evidence="2">Expedition CK06-06</strain>
    </source>
</reference>
<dbReference type="InterPro" id="IPR023801">
    <property type="entry name" value="His_deacetylse_dom"/>
</dbReference>
<dbReference type="CDD" id="cd09992">
    <property type="entry name" value="HDAC_classII"/>
    <property type="match status" value="1"/>
</dbReference>
<dbReference type="PANTHER" id="PTHR10625">
    <property type="entry name" value="HISTONE DEACETYLASE HDAC1-RELATED"/>
    <property type="match status" value="1"/>
</dbReference>
<dbReference type="PANTHER" id="PTHR10625:SF10">
    <property type="entry name" value="HISTONE DEACETYLASE HDAC1"/>
    <property type="match status" value="1"/>
</dbReference>
<dbReference type="InterPro" id="IPR000286">
    <property type="entry name" value="HDACs"/>
</dbReference>
<name>X1ND46_9ZZZZ</name>
<feature type="non-terminal residue" evidence="2">
    <location>
        <position position="1"/>
    </location>
</feature>
<dbReference type="Gene3D" id="3.40.800.20">
    <property type="entry name" value="Histone deacetylase domain"/>
    <property type="match status" value="1"/>
</dbReference>
<feature type="domain" description="Histone deacetylase" evidence="1">
    <location>
        <begin position="6"/>
        <end position="237"/>
    </location>
</feature>
<protein>
    <recommendedName>
        <fullName evidence="1">Histone deacetylase domain-containing protein</fullName>
    </recommendedName>
</protein>
<evidence type="ECO:0000313" key="2">
    <source>
        <dbReference type="EMBL" id="GAI16589.1"/>
    </source>
</evidence>